<reference evidence="15" key="2">
    <citation type="submission" date="2019-11" db="UniProtKB">
        <authorList>
            <consortium name="WormBaseParasite"/>
        </authorList>
    </citation>
    <scope>IDENTIFICATION</scope>
</reference>
<dbReference type="InterPro" id="IPR051565">
    <property type="entry name" value="Sal_C2H2-zinc-finger"/>
</dbReference>
<evidence type="ECO:0000313" key="13">
    <source>
        <dbReference type="EMBL" id="VDD74314.1"/>
    </source>
</evidence>
<keyword evidence="5" id="KW-0862">Zinc</keyword>
<keyword evidence="2" id="KW-0479">Metal-binding</keyword>
<evidence type="ECO:0000256" key="2">
    <source>
        <dbReference type="ARBA" id="ARBA00022723"/>
    </source>
</evidence>
<feature type="compositionally biased region" description="Polar residues" evidence="11">
    <location>
        <begin position="420"/>
        <end position="431"/>
    </location>
</feature>
<dbReference type="GO" id="GO:0005634">
    <property type="term" value="C:nucleus"/>
    <property type="evidence" value="ECO:0007669"/>
    <property type="project" value="UniProtKB-SubCell"/>
</dbReference>
<evidence type="ECO:0000256" key="9">
    <source>
        <dbReference type="ARBA" id="ARBA00038474"/>
    </source>
</evidence>
<feature type="region of interest" description="Disordered" evidence="11">
    <location>
        <begin position="412"/>
        <end position="431"/>
    </location>
</feature>
<dbReference type="PROSITE" id="PS00028">
    <property type="entry name" value="ZINC_FINGER_C2H2_1"/>
    <property type="match status" value="1"/>
</dbReference>
<dbReference type="STRING" id="53468.A0A0R3U1Q4"/>
<dbReference type="FunFam" id="3.30.160.60:FF:000025">
    <property type="entry name" value="Spalt-like transcription factor 1"/>
    <property type="match status" value="1"/>
</dbReference>
<dbReference type="OrthoDB" id="9998363at2759"/>
<comment type="subcellular location">
    <subcellularLocation>
        <location evidence="1">Nucleus</location>
    </subcellularLocation>
</comment>
<feature type="compositionally biased region" description="Basic and acidic residues" evidence="11">
    <location>
        <begin position="123"/>
        <end position="137"/>
    </location>
</feature>
<dbReference type="Pfam" id="PF13894">
    <property type="entry name" value="zf-C2H2_4"/>
    <property type="match status" value="1"/>
</dbReference>
<feature type="domain" description="C2H2-type" evidence="12">
    <location>
        <begin position="268"/>
        <end position="290"/>
    </location>
</feature>
<keyword evidence="3" id="KW-0677">Repeat</keyword>
<gene>
    <name evidence="13" type="ORF">MCOS_LOCUS317</name>
</gene>
<feature type="domain" description="C2H2-type" evidence="12">
    <location>
        <begin position="240"/>
        <end position="267"/>
    </location>
</feature>
<name>A0A0R3U1Q4_MESCO</name>
<keyword evidence="4 10" id="KW-0863">Zinc-finger</keyword>
<feature type="compositionally biased region" description="Low complexity" evidence="11">
    <location>
        <begin position="152"/>
        <end position="161"/>
    </location>
</feature>
<evidence type="ECO:0000256" key="6">
    <source>
        <dbReference type="ARBA" id="ARBA00023015"/>
    </source>
</evidence>
<dbReference type="EMBL" id="UXSR01000025">
    <property type="protein sequence ID" value="VDD74314.1"/>
    <property type="molecule type" value="Genomic_DNA"/>
</dbReference>
<sequence>MLPRKRVVRLCRLLKRLEKWTQWERRCRQSISQILHWFVSHDSSLSGVCRSLTWSSAVLDQAVKRDRINRLALLKAFKSSIRRPFITKSSNRYESKTETRLPTPELARRANPSSPALLRLKSRSPDIAEGLSRRRDSLPPPPAEALDLSLKTSSTSSTSQVTPTADWLFPLVSHVLPRCYPQEPPQRPSPGPFSPASPSGGHLRSRPSEDYLEKFMKVDPSQNVLWRQLADRFQRSLAPNQCGVCNKVLSCRSALTMHYRVHTEERPFVCKICSKRFSTKGNLKTHLGQHHETIEAYRIAAATAIATGSVLPRPPPLPALTAVVPHITAGGRSPPSPSHSPNKQFLEPPSFPFLAAPPQPPPPFSLIAPPPPHWSTFLPSTLSSANDAANDDSSKINFAMLHHFATTPMFNSPLPPPPTAQLNNYASANPV</sequence>
<dbReference type="InterPro" id="IPR036236">
    <property type="entry name" value="Znf_C2H2_sf"/>
</dbReference>
<evidence type="ECO:0000313" key="14">
    <source>
        <dbReference type="Proteomes" id="UP000267029"/>
    </source>
</evidence>
<protein>
    <submittedName>
        <fullName evidence="15">Sal-like protein 3</fullName>
    </submittedName>
</protein>
<keyword evidence="8" id="KW-0539">Nucleus</keyword>
<dbReference type="Gene3D" id="3.30.160.60">
    <property type="entry name" value="Classic Zinc Finger"/>
    <property type="match status" value="2"/>
</dbReference>
<dbReference type="GO" id="GO:0000981">
    <property type="term" value="F:DNA-binding transcription factor activity, RNA polymerase II-specific"/>
    <property type="evidence" value="ECO:0007669"/>
    <property type="project" value="TreeGrafter"/>
</dbReference>
<accession>A0A0R3U1Q4</accession>
<dbReference type="PROSITE" id="PS50157">
    <property type="entry name" value="ZINC_FINGER_C2H2_2"/>
    <property type="match status" value="2"/>
</dbReference>
<evidence type="ECO:0000256" key="5">
    <source>
        <dbReference type="ARBA" id="ARBA00022833"/>
    </source>
</evidence>
<keyword evidence="14" id="KW-1185">Reference proteome</keyword>
<evidence type="ECO:0000256" key="1">
    <source>
        <dbReference type="ARBA" id="ARBA00004123"/>
    </source>
</evidence>
<evidence type="ECO:0000256" key="7">
    <source>
        <dbReference type="ARBA" id="ARBA00023163"/>
    </source>
</evidence>
<dbReference type="SUPFAM" id="SSF57667">
    <property type="entry name" value="beta-beta-alpha zinc fingers"/>
    <property type="match status" value="1"/>
</dbReference>
<feature type="compositionally biased region" description="Pro residues" evidence="11">
    <location>
        <begin position="182"/>
        <end position="195"/>
    </location>
</feature>
<dbReference type="InterPro" id="IPR013087">
    <property type="entry name" value="Znf_C2H2_type"/>
</dbReference>
<feature type="region of interest" description="Disordered" evidence="11">
    <location>
        <begin position="92"/>
        <end position="161"/>
    </location>
</feature>
<keyword evidence="6" id="KW-0805">Transcription regulation</keyword>
<evidence type="ECO:0000259" key="12">
    <source>
        <dbReference type="PROSITE" id="PS50157"/>
    </source>
</evidence>
<evidence type="ECO:0000313" key="15">
    <source>
        <dbReference type="WBParaSite" id="MCU_002423-RA"/>
    </source>
</evidence>
<dbReference type="AlphaFoldDB" id="A0A0R3U1Q4"/>
<keyword evidence="7" id="KW-0804">Transcription</keyword>
<dbReference type="Proteomes" id="UP000267029">
    <property type="component" value="Unassembled WGS sequence"/>
</dbReference>
<evidence type="ECO:0000256" key="4">
    <source>
        <dbReference type="ARBA" id="ARBA00022771"/>
    </source>
</evidence>
<evidence type="ECO:0000256" key="8">
    <source>
        <dbReference type="ARBA" id="ARBA00023242"/>
    </source>
</evidence>
<feature type="region of interest" description="Disordered" evidence="11">
    <location>
        <begin position="328"/>
        <end position="352"/>
    </location>
</feature>
<dbReference type="GO" id="GO:0000978">
    <property type="term" value="F:RNA polymerase II cis-regulatory region sequence-specific DNA binding"/>
    <property type="evidence" value="ECO:0007669"/>
    <property type="project" value="TreeGrafter"/>
</dbReference>
<dbReference type="SMART" id="SM00355">
    <property type="entry name" value="ZnF_C2H2"/>
    <property type="match status" value="2"/>
</dbReference>
<comment type="similarity">
    <text evidence="9">Belongs to the sal C2H2-type zinc-finger protein family.</text>
</comment>
<dbReference type="PANTHER" id="PTHR23233">
    <property type="entry name" value="SAL-LIKE PROTEIN"/>
    <property type="match status" value="1"/>
</dbReference>
<reference evidence="13 14" key="1">
    <citation type="submission" date="2018-10" db="EMBL/GenBank/DDBJ databases">
        <authorList>
            <consortium name="Pathogen Informatics"/>
        </authorList>
    </citation>
    <scope>NUCLEOTIDE SEQUENCE [LARGE SCALE GENOMIC DNA]</scope>
</reference>
<feature type="region of interest" description="Disordered" evidence="11">
    <location>
        <begin position="180"/>
        <end position="206"/>
    </location>
</feature>
<dbReference type="WBParaSite" id="MCU_002423-RA">
    <property type="protein sequence ID" value="MCU_002423-RA"/>
    <property type="gene ID" value="MCU_002423"/>
</dbReference>
<dbReference type="GO" id="GO:0008270">
    <property type="term" value="F:zinc ion binding"/>
    <property type="evidence" value="ECO:0007669"/>
    <property type="project" value="UniProtKB-KW"/>
</dbReference>
<organism evidence="15">
    <name type="scientific">Mesocestoides corti</name>
    <name type="common">Flatworm</name>
    <dbReference type="NCBI Taxonomy" id="53468"/>
    <lineage>
        <taxon>Eukaryota</taxon>
        <taxon>Metazoa</taxon>
        <taxon>Spiralia</taxon>
        <taxon>Lophotrochozoa</taxon>
        <taxon>Platyhelminthes</taxon>
        <taxon>Cestoda</taxon>
        <taxon>Eucestoda</taxon>
        <taxon>Cyclophyllidea</taxon>
        <taxon>Mesocestoididae</taxon>
        <taxon>Mesocestoides</taxon>
    </lineage>
</organism>
<evidence type="ECO:0000256" key="11">
    <source>
        <dbReference type="SAM" id="MobiDB-lite"/>
    </source>
</evidence>
<proteinExistence type="inferred from homology"/>
<evidence type="ECO:0000256" key="3">
    <source>
        <dbReference type="ARBA" id="ARBA00022737"/>
    </source>
</evidence>
<evidence type="ECO:0000256" key="10">
    <source>
        <dbReference type="PROSITE-ProRule" id="PRU00042"/>
    </source>
</evidence>
<dbReference type="PANTHER" id="PTHR23233:SF84">
    <property type="entry name" value="FI23031P1"/>
    <property type="match status" value="1"/>
</dbReference>